<reference evidence="4" key="1">
    <citation type="submission" date="2015-03" db="EMBL/GenBank/DDBJ databases">
        <title>Pseudomonas frederiksbergensis hydrocarbon degrader.</title>
        <authorList>
            <person name="Brown L.M."/>
            <person name="Ruiz O.N."/>
            <person name="Mueller S."/>
            <person name="Gunasekera T.S."/>
        </authorList>
    </citation>
    <scope>NUCLEOTIDE SEQUENCE [LARGE SCALE GENOMIC DNA]</scope>
    <source>
        <strain evidence="4">SI8</strain>
    </source>
</reference>
<accession>A0A0B1YX59</accession>
<dbReference type="InterPro" id="IPR036380">
    <property type="entry name" value="Isochorismatase-like_sf"/>
</dbReference>
<dbReference type="CDD" id="cd01014">
    <property type="entry name" value="nicotinamidase_related"/>
    <property type="match status" value="1"/>
</dbReference>
<keyword evidence="1" id="KW-0378">Hydrolase</keyword>
<dbReference type="PANTHER" id="PTHR43540">
    <property type="entry name" value="PEROXYUREIDOACRYLATE/UREIDOACRYLATE AMIDOHYDROLASE-RELATED"/>
    <property type="match status" value="1"/>
</dbReference>
<evidence type="ECO:0000259" key="2">
    <source>
        <dbReference type="Pfam" id="PF00857"/>
    </source>
</evidence>
<dbReference type="Pfam" id="PF00857">
    <property type="entry name" value="Isochorismatase"/>
    <property type="match status" value="1"/>
</dbReference>
<evidence type="ECO:0000313" key="4">
    <source>
        <dbReference type="Proteomes" id="UP000030949"/>
    </source>
</evidence>
<organism evidence="3 4">
    <name type="scientific">Pseudomonas frederiksbergensis</name>
    <dbReference type="NCBI Taxonomy" id="104087"/>
    <lineage>
        <taxon>Bacteria</taxon>
        <taxon>Pseudomonadati</taxon>
        <taxon>Pseudomonadota</taxon>
        <taxon>Gammaproteobacteria</taxon>
        <taxon>Pseudomonadales</taxon>
        <taxon>Pseudomonadaceae</taxon>
        <taxon>Pseudomonas</taxon>
    </lineage>
</organism>
<dbReference type="AlphaFoldDB" id="A0A0B1YX59"/>
<dbReference type="EMBL" id="JQGJ01000013">
    <property type="protein sequence ID" value="KHK62990.1"/>
    <property type="molecule type" value="Genomic_DNA"/>
</dbReference>
<comment type="caution">
    <text evidence="3">The sequence shown here is derived from an EMBL/GenBank/DDBJ whole genome shotgun (WGS) entry which is preliminary data.</text>
</comment>
<dbReference type="GO" id="GO:0016787">
    <property type="term" value="F:hydrolase activity"/>
    <property type="evidence" value="ECO:0007669"/>
    <property type="project" value="UniProtKB-KW"/>
</dbReference>
<dbReference type="InterPro" id="IPR050272">
    <property type="entry name" value="Isochorismatase-like_hydrls"/>
</dbReference>
<proteinExistence type="predicted"/>
<gene>
    <name evidence="3" type="ORF">JZ00_19545</name>
</gene>
<dbReference type="OrthoDB" id="1157330at2"/>
<evidence type="ECO:0000313" key="3">
    <source>
        <dbReference type="EMBL" id="KHK62990.1"/>
    </source>
</evidence>
<dbReference type="Gene3D" id="3.40.50.850">
    <property type="entry name" value="Isochorismatase-like"/>
    <property type="match status" value="1"/>
</dbReference>
<name>A0A0B1YX59_9PSED</name>
<sequence>MITALLIIDVQEGLCAGEEECFDSQRLVQTINDLSARARAVGLPVILIQHEELDGSLAHGSAAWQLADGLLTGVDDLRVRKTTPDAFYQTGLLALLQARSIDRVVICGLQTDYCINATVRQAHALGYEVVLAADAHSTVNNGSLSAEQIIANHNHRLGRLSSAVSRIDVTPAAKIRL</sequence>
<feature type="domain" description="Isochorismatase-like" evidence="2">
    <location>
        <begin position="3"/>
        <end position="142"/>
    </location>
</feature>
<dbReference type="RefSeq" id="WP_039592915.1">
    <property type="nucleotide sequence ID" value="NZ_CP142104.1"/>
</dbReference>
<protein>
    <submittedName>
        <fullName evidence="3">Isochorismatase</fullName>
    </submittedName>
</protein>
<evidence type="ECO:0000256" key="1">
    <source>
        <dbReference type="ARBA" id="ARBA00022801"/>
    </source>
</evidence>
<dbReference type="Proteomes" id="UP000030949">
    <property type="component" value="Unassembled WGS sequence"/>
</dbReference>
<dbReference type="InterPro" id="IPR000868">
    <property type="entry name" value="Isochorismatase-like_dom"/>
</dbReference>
<dbReference type="SUPFAM" id="SSF52499">
    <property type="entry name" value="Isochorismatase-like hydrolases"/>
    <property type="match status" value="1"/>
</dbReference>
<dbReference type="PANTHER" id="PTHR43540:SF14">
    <property type="entry name" value="ISOCHORISMATASE"/>
    <property type="match status" value="1"/>
</dbReference>